<evidence type="ECO:0000259" key="1">
    <source>
        <dbReference type="Pfam" id="PF20680"/>
    </source>
</evidence>
<accession>A0ABZ2LDL9</accession>
<protein>
    <recommendedName>
        <fullName evidence="1">DUF6817 domain-containing protein</fullName>
    </recommendedName>
</protein>
<dbReference type="EMBL" id="CP089983">
    <property type="protein sequence ID" value="WXB08989.1"/>
    <property type="molecule type" value="Genomic_DNA"/>
</dbReference>
<name>A0ABZ2LDL9_9BACT</name>
<feature type="domain" description="DUF6817" evidence="1">
    <location>
        <begin position="189"/>
        <end position="270"/>
    </location>
</feature>
<proteinExistence type="predicted"/>
<sequence length="370" mass="41259">MSSAELIACWSNADERHRRERTDRVQGYQCAAELKRLILLIPQANQTAATLDRTNGYASVHEVSDRRAGRGHNKEMDRRAFMQLVSYITILGCGGSSTDEPDDGEATEGSVQALIEQRIAENIDADAFVSVLNTNPNILRRAPTVAMSYRTALRDSAALAYFNERRVQALKRLRVADLEPRLKMFMLDLQLEKVDHSVAMCMDHFIGVYELLRQWGHPDEVAFVGLFHAIYGTEFNVIDLLDYNAAGDRARVQRMVGEKTDRWIVLYSLMTACPFARGTRDAGAPVREVEFFEPAHGISNALSEEDFSTLAELQVANAYEPYLATGKTGELGIARKLTWLREYLSTGGRRAIDNVLAAFPSGSDAEMGCP</sequence>
<organism evidence="2 3">
    <name type="scientific">Pendulispora rubella</name>
    <dbReference type="NCBI Taxonomy" id="2741070"/>
    <lineage>
        <taxon>Bacteria</taxon>
        <taxon>Pseudomonadati</taxon>
        <taxon>Myxococcota</taxon>
        <taxon>Myxococcia</taxon>
        <taxon>Myxococcales</taxon>
        <taxon>Sorangiineae</taxon>
        <taxon>Pendulisporaceae</taxon>
        <taxon>Pendulispora</taxon>
    </lineage>
</organism>
<evidence type="ECO:0000313" key="3">
    <source>
        <dbReference type="Proteomes" id="UP001374803"/>
    </source>
</evidence>
<dbReference type="Proteomes" id="UP001374803">
    <property type="component" value="Chromosome"/>
</dbReference>
<dbReference type="RefSeq" id="WP_394838661.1">
    <property type="nucleotide sequence ID" value="NZ_CP089929.1"/>
</dbReference>
<gene>
    <name evidence="2" type="ORF">LVJ94_17365</name>
</gene>
<dbReference type="Pfam" id="PF20680">
    <property type="entry name" value="DUF6817"/>
    <property type="match status" value="1"/>
</dbReference>
<keyword evidence="3" id="KW-1185">Reference proteome</keyword>
<evidence type="ECO:0000313" key="2">
    <source>
        <dbReference type="EMBL" id="WXB08989.1"/>
    </source>
</evidence>
<dbReference type="InterPro" id="IPR049202">
    <property type="entry name" value="DUF6817"/>
</dbReference>
<reference evidence="2" key="1">
    <citation type="submission" date="2021-12" db="EMBL/GenBank/DDBJ databases">
        <title>Discovery of the Pendulisporaceae a myxobacterial family with distinct sporulation behavior and unique specialized metabolism.</title>
        <authorList>
            <person name="Garcia R."/>
            <person name="Popoff A."/>
            <person name="Bader C.D."/>
            <person name="Loehr J."/>
            <person name="Walesch S."/>
            <person name="Walt C."/>
            <person name="Boldt J."/>
            <person name="Bunk B."/>
            <person name="Haeckl F.J.F.P.J."/>
            <person name="Gunesch A.P."/>
            <person name="Birkelbach J."/>
            <person name="Nuebel U."/>
            <person name="Pietschmann T."/>
            <person name="Bach T."/>
            <person name="Mueller R."/>
        </authorList>
    </citation>
    <scope>NUCLEOTIDE SEQUENCE</scope>
    <source>
        <strain evidence="2">MSr11367</strain>
    </source>
</reference>